<dbReference type="EMBL" id="AZGI01000045">
    <property type="protein sequence ID" value="KRM38822.1"/>
    <property type="molecule type" value="Genomic_DNA"/>
</dbReference>
<dbReference type="AlphaFoldDB" id="A0A0R1YGS3"/>
<feature type="active site" evidence="2">
    <location>
        <position position="195"/>
    </location>
</feature>
<dbReference type="OrthoDB" id="9782045at2"/>
<dbReference type="GO" id="GO:0071555">
    <property type="term" value="P:cell wall organization"/>
    <property type="evidence" value="ECO:0007669"/>
    <property type="project" value="UniProtKB-KW"/>
</dbReference>
<comment type="catalytic activity">
    <reaction evidence="2">
        <text>L-glutamine + H2O = L-glutamate + NH4(+)</text>
        <dbReference type="Rhea" id="RHEA:15889"/>
        <dbReference type="ChEBI" id="CHEBI:15377"/>
        <dbReference type="ChEBI" id="CHEBI:28938"/>
        <dbReference type="ChEBI" id="CHEBI:29985"/>
        <dbReference type="ChEBI" id="CHEBI:58359"/>
        <dbReference type="EC" id="3.5.1.2"/>
    </reaction>
</comment>
<proteinExistence type="inferred from homology"/>
<dbReference type="InterPro" id="IPR011698">
    <property type="entry name" value="GATase_3"/>
</dbReference>
<dbReference type="GO" id="GO:0008360">
    <property type="term" value="P:regulation of cell shape"/>
    <property type="evidence" value="ECO:0007669"/>
    <property type="project" value="UniProtKB-KW"/>
</dbReference>
<keyword evidence="2" id="KW-0133">Cell shape</keyword>
<evidence type="ECO:0000256" key="1">
    <source>
        <dbReference type="ARBA" id="ARBA00022962"/>
    </source>
</evidence>
<keyword evidence="5" id="KW-1185">Reference proteome</keyword>
<organism evidence="4 5">
    <name type="scientific">Lactobacillus hamsteri DSM 5661 = JCM 6256</name>
    <dbReference type="NCBI Taxonomy" id="1423754"/>
    <lineage>
        <taxon>Bacteria</taxon>
        <taxon>Bacillati</taxon>
        <taxon>Bacillota</taxon>
        <taxon>Bacilli</taxon>
        <taxon>Lactobacillales</taxon>
        <taxon>Lactobacillaceae</taxon>
        <taxon>Lactobacillus</taxon>
    </lineage>
</organism>
<comment type="caution">
    <text evidence="4">The sequence shown here is derived from an EMBL/GenBank/DDBJ whole genome shotgun (WGS) entry which is preliminary data.</text>
</comment>
<dbReference type="InterPro" id="IPR033949">
    <property type="entry name" value="CobQ_GATase1"/>
</dbReference>
<keyword evidence="1 2" id="KW-0315">Glutamine amidotransferase</keyword>
<dbReference type="Pfam" id="PF07685">
    <property type="entry name" value="GATase_3"/>
    <property type="match status" value="1"/>
</dbReference>
<dbReference type="eggNOG" id="COG3442">
    <property type="taxonomic scope" value="Bacteria"/>
</dbReference>
<dbReference type="EC" id="3.5.1.2" evidence="2"/>
<keyword evidence="2" id="KW-0573">Peptidoglycan synthesis</keyword>
<dbReference type="STRING" id="1423754.FC39_GL001164"/>
<dbReference type="HAMAP" id="MF_02213">
    <property type="entry name" value="Lipid_II_synth_GatD"/>
    <property type="match status" value="1"/>
</dbReference>
<dbReference type="GO" id="GO:0009252">
    <property type="term" value="P:peptidoglycan biosynthetic process"/>
    <property type="evidence" value="ECO:0007669"/>
    <property type="project" value="UniProtKB-UniRule"/>
</dbReference>
<reference evidence="4 5" key="1">
    <citation type="journal article" date="2015" name="Genome Announc.">
        <title>Expanding the biotechnology potential of lactobacilli through comparative genomics of 213 strains and associated genera.</title>
        <authorList>
            <person name="Sun Z."/>
            <person name="Harris H.M."/>
            <person name="McCann A."/>
            <person name="Guo C."/>
            <person name="Argimon S."/>
            <person name="Zhang W."/>
            <person name="Yang X."/>
            <person name="Jeffery I.B."/>
            <person name="Cooney J.C."/>
            <person name="Kagawa T.F."/>
            <person name="Liu W."/>
            <person name="Song Y."/>
            <person name="Salvetti E."/>
            <person name="Wrobel A."/>
            <person name="Rasinkangas P."/>
            <person name="Parkhill J."/>
            <person name="Rea M.C."/>
            <person name="O'Sullivan O."/>
            <person name="Ritari J."/>
            <person name="Douillard F.P."/>
            <person name="Paul Ross R."/>
            <person name="Yang R."/>
            <person name="Briner A.E."/>
            <person name="Felis G.E."/>
            <person name="de Vos W.M."/>
            <person name="Barrangou R."/>
            <person name="Klaenhammer T.R."/>
            <person name="Caufield P.W."/>
            <person name="Cui Y."/>
            <person name="Zhang H."/>
            <person name="O'Toole P.W."/>
        </authorList>
    </citation>
    <scope>NUCLEOTIDE SEQUENCE [LARGE SCALE GENOMIC DNA]</scope>
    <source>
        <strain evidence="4 5">DSM 5661</strain>
    </source>
</reference>
<feature type="domain" description="CobB/CobQ-like glutamine amidotransferase" evidence="3">
    <location>
        <begin position="7"/>
        <end position="200"/>
    </location>
</feature>
<dbReference type="GO" id="GO:0140282">
    <property type="term" value="F:carbon-nitrogen ligase activity on lipid II"/>
    <property type="evidence" value="ECO:0007669"/>
    <property type="project" value="UniProtKB-UniRule"/>
</dbReference>
<evidence type="ECO:0000256" key="2">
    <source>
        <dbReference type="HAMAP-Rule" id="MF_02213"/>
    </source>
</evidence>
<gene>
    <name evidence="2" type="primary">gatD</name>
    <name evidence="4" type="ORF">FC39_GL001164</name>
</gene>
<comment type="pathway">
    <text evidence="2">Cell wall biogenesis; peptidoglycan biosynthesis.</text>
</comment>
<dbReference type="UniPathway" id="UPA00219"/>
<keyword evidence="2" id="KW-0961">Cell wall biogenesis/degradation</keyword>
<dbReference type="GO" id="GO:0009236">
    <property type="term" value="P:cobalamin biosynthetic process"/>
    <property type="evidence" value="ECO:0007669"/>
    <property type="project" value="InterPro"/>
</dbReference>
<feature type="binding site" evidence="2">
    <location>
        <position position="131"/>
    </location>
    <ligand>
        <name>substrate</name>
    </ligand>
</feature>
<dbReference type="GO" id="GO:0004359">
    <property type="term" value="F:glutaminase activity"/>
    <property type="evidence" value="ECO:0007669"/>
    <property type="project" value="UniProtKB-UniRule"/>
</dbReference>
<comment type="function">
    <text evidence="2">The lipid II isoglutaminyl synthase complex catalyzes the formation of alpha-D-isoglutamine in the cell wall lipid II stem peptide. The GatD subunit catalyzes the hydrolysis of glutamine to glutamate and ammonia. The resulting ammonia molecule is channeled to the active site of MurT.</text>
</comment>
<comment type="similarity">
    <text evidence="2">Belongs to the CobB/CobQ family. GatD subfamily.</text>
</comment>
<comment type="subunit">
    <text evidence="2">Forms a heterodimer with MurT.</text>
</comment>
<evidence type="ECO:0000313" key="4">
    <source>
        <dbReference type="EMBL" id="KRM38822.1"/>
    </source>
</evidence>
<dbReference type="RefSeq" id="WP_025081217.1">
    <property type="nucleotide sequence ID" value="NZ_AZGI01000045.1"/>
</dbReference>
<dbReference type="InterPro" id="IPR029062">
    <property type="entry name" value="Class_I_gatase-like"/>
</dbReference>
<dbReference type="InterPro" id="IPR043702">
    <property type="entry name" value="Lipid_II_synth_GatD"/>
</dbReference>
<dbReference type="SUPFAM" id="SSF52317">
    <property type="entry name" value="Class I glutamine amidotransferase-like"/>
    <property type="match status" value="1"/>
</dbReference>
<dbReference type="PATRIC" id="fig|1423754.3.peg.1198"/>
<protein>
    <recommendedName>
        <fullName evidence="2">Lipid II isoglutaminyl synthase (glutamine-hydrolyzing) subunit GatD</fullName>
        <ecNumber evidence="2">6.3.5.13</ecNumber>
    </recommendedName>
    <alternativeName>
        <fullName evidence="2">Lipid II isoglutaminyl synthase glutaminase subunit</fullName>
        <ecNumber evidence="2">3.5.1.2</ecNumber>
    </alternativeName>
</protein>
<dbReference type="Proteomes" id="UP000051223">
    <property type="component" value="Unassembled WGS sequence"/>
</dbReference>
<keyword evidence="2" id="KW-0436">Ligase</keyword>
<dbReference type="EC" id="6.3.5.13" evidence="2"/>
<dbReference type="CDD" id="cd01750">
    <property type="entry name" value="GATase1_CobQ"/>
    <property type="match status" value="1"/>
</dbReference>
<dbReference type="Gene3D" id="3.40.50.880">
    <property type="match status" value="1"/>
</dbReference>
<evidence type="ECO:0000313" key="5">
    <source>
        <dbReference type="Proteomes" id="UP000051223"/>
    </source>
</evidence>
<name>A0A0R1YGS3_9LACO</name>
<dbReference type="PANTHER" id="PTHR21343:SF9">
    <property type="entry name" value="LIPID II ISOGLUTAMINYL SYNTHASE (GLUTAMINE-HYDROLYZING) SUBUNIT GATD"/>
    <property type="match status" value="1"/>
</dbReference>
<comment type="catalytic activity">
    <reaction evidence="2">
        <text>beta-D-GlcNAc-(1-&gt;4)-Mur2Ac(oyl-L-Ala-gamma-D-Glu-L-Lys-D-Ala-D-Ala)-di-trans,octa-cis-undecaprenyl diphosphate + L-glutamine + ATP + H2O = beta-D-GlcNAc-(1-&gt;4)-Mur2Ac(oyl-L-Ala-D-isoglutaminyl-L-Lys-D-Ala-D-Ala)-di-trans,octa-cis-undecaprenyl diphosphate + L-glutamate + ADP + phosphate + H(+)</text>
        <dbReference type="Rhea" id="RHEA:57928"/>
        <dbReference type="ChEBI" id="CHEBI:15377"/>
        <dbReference type="ChEBI" id="CHEBI:15378"/>
        <dbReference type="ChEBI" id="CHEBI:29985"/>
        <dbReference type="ChEBI" id="CHEBI:30616"/>
        <dbReference type="ChEBI" id="CHEBI:43474"/>
        <dbReference type="ChEBI" id="CHEBI:58359"/>
        <dbReference type="ChEBI" id="CHEBI:60033"/>
        <dbReference type="ChEBI" id="CHEBI:62233"/>
        <dbReference type="ChEBI" id="CHEBI:456216"/>
        <dbReference type="EC" id="6.3.5.13"/>
    </reaction>
</comment>
<dbReference type="PROSITE" id="PS51274">
    <property type="entry name" value="GATASE_COBBQ"/>
    <property type="match status" value="1"/>
</dbReference>
<sequence length="228" mass="25791">MSDNLIKIAYLYEDLMNTYGDSGDVKILSFLLKREGYDTQVDNISLGDEFNTDDYDFVFFGGGQDFEQTVVAKDLPRHKETLDKYVNSGNPMLCICGGYQLMGDYYKTSSGVTIKGLGILPLHTVFKADKRMIGDTRYMTEWGEVKAFENHSGQTYFDDTDKLHTLGDMIEGYGNNPQDHCEGLRYRNFIGSYSHGPLLKNVNVANAIKDMIIERHNKRVGNNDTVAE</sequence>
<keyword evidence="2" id="KW-0378">Hydrolase</keyword>
<accession>A0A0R1YGS3</accession>
<feature type="active site" description="Nucleophile" evidence="2">
    <location>
        <position position="96"/>
    </location>
</feature>
<dbReference type="PANTHER" id="PTHR21343">
    <property type="entry name" value="DETHIOBIOTIN SYNTHETASE"/>
    <property type="match status" value="1"/>
</dbReference>
<evidence type="ECO:0000259" key="3">
    <source>
        <dbReference type="Pfam" id="PF07685"/>
    </source>
</evidence>